<proteinExistence type="inferred from homology"/>
<dbReference type="AlphaFoldDB" id="A0A8S2SCX7"/>
<evidence type="ECO:0000256" key="3">
    <source>
        <dbReference type="ARBA" id="ARBA00022832"/>
    </source>
</evidence>
<evidence type="ECO:0000256" key="2">
    <source>
        <dbReference type="ARBA" id="ARBA00005254"/>
    </source>
</evidence>
<evidence type="ECO:0000256" key="5">
    <source>
        <dbReference type="ARBA" id="ARBA00023235"/>
    </source>
</evidence>
<reference evidence="6" key="1">
    <citation type="submission" date="2021-02" db="EMBL/GenBank/DDBJ databases">
        <authorList>
            <person name="Nowell W R."/>
        </authorList>
    </citation>
    <scope>NUCLEOTIDE SEQUENCE</scope>
</reference>
<dbReference type="InterPro" id="IPR014748">
    <property type="entry name" value="Enoyl-CoA_hydra_C"/>
</dbReference>
<dbReference type="InterPro" id="IPR045002">
    <property type="entry name" value="Ech1-like"/>
</dbReference>
<sequence length="162" mass="18104">MFVRLGSRHSLFHELVFTSRTFDTNEAQQIGLISHVFDTREALLNAAISLASVIAHKSPIAVQGSKINLNYARDHTVDDNFTFVRTWNSAMLLSEDIVKGLMATSASKEKKLGELSAHPDEDEVLILPYSTLLITNITTQQLVPLGRRIEIELEQCVDQDLP</sequence>
<protein>
    <submittedName>
        <fullName evidence="6">Uncharacterized protein</fullName>
    </submittedName>
</protein>
<organism evidence="6 7">
    <name type="scientific">Rotaria magnacalcarata</name>
    <dbReference type="NCBI Taxonomy" id="392030"/>
    <lineage>
        <taxon>Eukaryota</taxon>
        <taxon>Metazoa</taxon>
        <taxon>Spiralia</taxon>
        <taxon>Gnathifera</taxon>
        <taxon>Rotifera</taxon>
        <taxon>Eurotatoria</taxon>
        <taxon>Bdelloidea</taxon>
        <taxon>Philodinida</taxon>
        <taxon>Philodinidae</taxon>
        <taxon>Rotaria</taxon>
    </lineage>
</organism>
<dbReference type="GO" id="GO:0006631">
    <property type="term" value="P:fatty acid metabolic process"/>
    <property type="evidence" value="ECO:0007669"/>
    <property type="project" value="UniProtKB-KW"/>
</dbReference>
<evidence type="ECO:0000313" key="7">
    <source>
        <dbReference type="Proteomes" id="UP000676336"/>
    </source>
</evidence>
<evidence type="ECO:0000256" key="4">
    <source>
        <dbReference type="ARBA" id="ARBA00023098"/>
    </source>
</evidence>
<evidence type="ECO:0000256" key="1">
    <source>
        <dbReference type="ARBA" id="ARBA00005005"/>
    </source>
</evidence>
<dbReference type="InterPro" id="IPR029045">
    <property type="entry name" value="ClpP/crotonase-like_dom_sf"/>
</dbReference>
<dbReference type="SUPFAM" id="SSF52096">
    <property type="entry name" value="ClpP/crotonase"/>
    <property type="match status" value="1"/>
</dbReference>
<dbReference type="GO" id="GO:0005739">
    <property type="term" value="C:mitochondrion"/>
    <property type="evidence" value="ECO:0007669"/>
    <property type="project" value="TreeGrafter"/>
</dbReference>
<keyword evidence="3" id="KW-0276">Fatty acid metabolism</keyword>
<accession>A0A8S2SCX7</accession>
<dbReference type="Proteomes" id="UP000676336">
    <property type="component" value="Unassembled WGS sequence"/>
</dbReference>
<dbReference type="GO" id="GO:0051750">
    <property type="term" value="F:delta(3,5)-delta(2,4)-dienoyl-CoA isomerase activity"/>
    <property type="evidence" value="ECO:0007669"/>
    <property type="project" value="TreeGrafter"/>
</dbReference>
<gene>
    <name evidence="6" type="ORF">SMN809_LOCUS22705</name>
</gene>
<dbReference type="FunFam" id="1.10.12.10:FF:000004">
    <property type="entry name" value="Delta3,5-delta2,4-dienoyl-CoA isomerase"/>
    <property type="match status" value="1"/>
</dbReference>
<keyword evidence="4" id="KW-0443">Lipid metabolism</keyword>
<dbReference type="Gene3D" id="3.90.226.10">
    <property type="entry name" value="2-enoyl-CoA Hydratase, Chain A, domain 1"/>
    <property type="match status" value="1"/>
</dbReference>
<dbReference type="Pfam" id="PF00378">
    <property type="entry name" value="ECH_1"/>
    <property type="match status" value="1"/>
</dbReference>
<comment type="similarity">
    <text evidence="2">Belongs to the enoyl-CoA hydratase/isomerase family.</text>
</comment>
<comment type="pathway">
    <text evidence="1">Lipid metabolism; fatty acid beta-oxidation.</text>
</comment>
<evidence type="ECO:0000313" key="6">
    <source>
        <dbReference type="EMBL" id="CAF4220605.1"/>
    </source>
</evidence>
<keyword evidence="5" id="KW-0413">Isomerase</keyword>
<dbReference type="Gene3D" id="1.10.12.10">
    <property type="entry name" value="Lyase 2-enoyl-coa Hydratase, Chain A, domain 2"/>
    <property type="match status" value="1"/>
</dbReference>
<dbReference type="PANTHER" id="PTHR43149:SF1">
    <property type="entry name" value="DELTA(3,5)-DELTA(2,4)-DIENOYL-COA ISOMERASE, MITOCHONDRIAL"/>
    <property type="match status" value="1"/>
</dbReference>
<comment type="caution">
    <text evidence="6">The sequence shown here is derived from an EMBL/GenBank/DDBJ whole genome shotgun (WGS) entry which is preliminary data.</text>
</comment>
<dbReference type="InterPro" id="IPR001753">
    <property type="entry name" value="Enoyl-CoA_hydra/iso"/>
</dbReference>
<dbReference type="EMBL" id="CAJOBI010021682">
    <property type="protein sequence ID" value="CAF4220605.1"/>
    <property type="molecule type" value="Genomic_DNA"/>
</dbReference>
<name>A0A8S2SCX7_9BILA</name>
<dbReference type="PANTHER" id="PTHR43149">
    <property type="entry name" value="ENOYL-COA HYDRATASE"/>
    <property type="match status" value="1"/>
</dbReference>